<dbReference type="Proteomes" id="UP000078240">
    <property type="component" value="Unassembled WGS sequence"/>
</dbReference>
<comment type="caution">
    <text evidence="1">The sequence shown here is derived from an EMBL/GenBank/DDBJ whole genome shotgun (WGS) entry which is preliminary data.</text>
</comment>
<protein>
    <submittedName>
        <fullName evidence="1">Uncharacterized protein</fullName>
    </submittedName>
</protein>
<gene>
    <name evidence="1" type="ORF">VFPBJ_11617</name>
</gene>
<proteinExistence type="predicted"/>
<organism evidence="1 2">
    <name type="scientific">Purpureocillium lilacinum</name>
    <name type="common">Paecilomyces lilacinus</name>
    <dbReference type="NCBI Taxonomy" id="33203"/>
    <lineage>
        <taxon>Eukaryota</taxon>
        <taxon>Fungi</taxon>
        <taxon>Dikarya</taxon>
        <taxon>Ascomycota</taxon>
        <taxon>Pezizomycotina</taxon>
        <taxon>Sordariomycetes</taxon>
        <taxon>Hypocreomycetidae</taxon>
        <taxon>Hypocreales</taxon>
        <taxon>Ophiocordycipitaceae</taxon>
        <taxon>Purpureocillium</taxon>
    </lineage>
</organism>
<name>A0A179F1G9_PURLI</name>
<accession>A0A179F1G9</accession>
<dbReference type="AlphaFoldDB" id="A0A179F1G9"/>
<reference evidence="1 2" key="1">
    <citation type="submission" date="2016-01" db="EMBL/GenBank/DDBJ databases">
        <title>Biosynthesis of antibiotic leucinostatins and their inhibition on Phytophthora in bio-control Purpureocillium lilacinum.</title>
        <authorList>
            <person name="Wang G."/>
            <person name="Liu Z."/>
            <person name="Lin R."/>
            <person name="Li E."/>
            <person name="Mao Z."/>
            <person name="Ling J."/>
            <person name="Yin W."/>
            <person name="Xie B."/>
        </authorList>
    </citation>
    <scope>NUCLEOTIDE SEQUENCE [LARGE SCALE GENOMIC DNA]</scope>
    <source>
        <strain evidence="1">PLBJ-1</strain>
    </source>
</reference>
<sequence length="203" mass="22147">MLSFLGPCSLIPLTDGPALRSFPQGAQRPILGSWSSVGQCSPVPVHQSPQSASSLPVAIANLIVVRTAAMSGFHSSPSDPDLPPRKKDKFPILVRLYRIMPSLSEFHRLHRKRKCSTVSDAWPQLHWSVDSIPTAVMLCRYPLSLHFPVRSCISILDSLAFGASKMARVCWPGGAGSIRCEYRPTPTGILCRCCCCWPSSQCG</sequence>
<evidence type="ECO:0000313" key="2">
    <source>
        <dbReference type="Proteomes" id="UP000078240"/>
    </source>
</evidence>
<dbReference type="EMBL" id="LSBH01000040">
    <property type="protein sequence ID" value="OAQ59305.1"/>
    <property type="molecule type" value="Genomic_DNA"/>
</dbReference>
<evidence type="ECO:0000313" key="1">
    <source>
        <dbReference type="EMBL" id="OAQ59305.1"/>
    </source>
</evidence>